<proteinExistence type="predicted"/>
<organism evidence="2 3">
    <name type="scientific">Morella rubra</name>
    <name type="common">Chinese bayberry</name>
    <dbReference type="NCBI Taxonomy" id="262757"/>
    <lineage>
        <taxon>Eukaryota</taxon>
        <taxon>Viridiplantae</taxon>
        <taxon>Streptophyta</taxon>
        <taxon>Embryophyta</taxon>
        <taxon>Tracheophyta</taxon>
        <taxon>Spermatophyta</taxon>
        <taxon>Magnoliopsida</taxon>
        <taxon>eudicotyledons</taxon>
        <taxon>Gunneridae</taxon>
        <taxon>Pentapetalae</taxon>
        <taxon>rosids</taxon>
        <taxon>fabids</taxon>
        <taxon>Fagales</taxon>
        <taxon>Myricaceae</taxon>
        <taxon>Morella</taxon>
    </lineage>
</organism>
<name>A0A6A1UJU5_9ROSI</name>
<evidence type="ECO:0000313" key="2">
    <source>
        <dbReference type="EMBL" id="KAB1200685.1"/>
    </source>
</evidence>
<evidence type="ECO:0000256" key="1">
    <source>
        <dbReference type="SAM" id="MobiDB-lite"/>
    </source>
</evidence>
<keyword evidence="3" id="KW-1185">Reference proteome</keyword>
<reference evidence="2 3" key="1">
    <citation type="journal article" date="2019" name="Plant Biotechnol. J.">
        <title>The red bayberry genome and genetic basis of sex determination.</title>
        <authorList>
            <person name="Jia H.M."/>
            <person name="Jia H.J."/>
            <person name="Cai Q.L."/>
            <person name="Wang Y."/>
            <person name="Zhao H.B."/>
            <person name="Yang W.F."/>
            <person name="Wang G.Y."/>
            <person name="Li Y.H."/>
            <person name="Zhan D.L."/>
            <person name="Shen Y.T."/>
            <person name="Niu Q.F."/>
            <person name="Chang L."/>
            <person name="Qiu J."/>
            <person name="Zhao L."/>
            <person name="Xie H.B."/>
            <person name="Fu W.Y."/>
            <person name="Jin J."/>
            <person name="Li X.W."/>
            <person name="Jiao Y."/>
            <person name="Zhou C.C."/>
            <person name="Tu T."/>
            <person name="Chai C.Y."/>
            <person name="Gao J.L."/>
            <person name="Fan L.J."/>
            <person name="van de Weg E."/>
            <person name="Wang J.Y."/>
            <person name="Gao Z.S."/>
        </authorList>
    </citation>
    <scope>NUCLEOTIDE SEQUENCE [LARGE SCALE GENOMIC DNA]</scope>
    <source>
        <tissue evidence="2">Leaves</tissue>
    </source>
</reference>
<comment type="caution">
    <text evidence="2">The sequence shown here is derived from an EMBL/GenBank/DDBJ whole genome shotgun (WGS) entry which is preliminary data.</text>
</comment>
<accession>A0A6A1UJU5</accession>
<gene>
    <name evidence="2" type="ORF">CJ030_MR0G006614</name>
</gene>
<evidence type="ECO:0000313" key="3">
    <source>
        <dbReference type="Proteomes" id="UP000516437"/>
    </source>
</evidence>
<protein>
    <submittedName>
        <fullName evidence="2">Uncharacterized protein</fullName>
    </submittedName>
</protein>
<sequence length="144" mass="16565">MGNELVWGSSNPPSPNPTQHEYSSYPYHDASSELTPSDDESKDDSDYDLLNSGVRVIDNSIRRRRQKLPMWPVGLPGADYIKQVINMDSETNCEWQFRMGQEAFELLARPQQEFIWVDEVDGLRYGRMGHGRHQTVGHRGIGKW</sequence>
<dbReference type="AlphaFoldDB" id="A0A6A1UJU5"/>
<dbReference type="Proteomes" id="UP000516437">
    <property type="component" value="Unassembled WGS sequence"/>
</dbReference>
<feature type="compositionally biased region" description="Acidic residues" evidence="1">
    <location>
        <begin position="36"/>
        <end position="47"/>
    </location>
</feature>
<dbReference type="EMBL" id="RXIC02000135">
    <property type="protein sequence ID" value="KAB1200685.1"/>
    <property type="molecule type" value="Genomic_DNA"/>
</dbReference>
<feature type="region of interest" description="Disordered" evidence="1">
    <location>
        <begin position="1"/>
        <end position="48"/>
    </location>
</feature>